<reference evidence="3 4" key="1">
    <citation type="journal article" date="2014" name="Int. J. Syst. Evol. Microbiol.">
        <title>Complete genome sequence of Corynebacterium casei LMG S-19264T (=DSM 44701T), isolated from a smear-ripened cheese.</title>
        <authorList>
            <consortium name="US DOE Joint Genome Institute (JGI-PGF)"/>
            <person name="Walter F."/>
            <person name="Albersmeier A."/>
            <person name="Kalinowski J."/>
            <person name="Ruckert C."/>
        </authorList>
    </citation>
    <scope>NUCLEOTIDE SEQUENCE [LARGE SCALE GENOMIC DNA]</scope>
    <source>
        <strain evidence="3 4">CGMCC 1.12976</strain>
    </source>
</reference>
<organism evidence="3 4">
    <name type="scientific">Subtercola lobariae</name>
    <dbReference type="NCBI Taxonomy" id="1588641"/>
    <lineage>
        <taxon>Bacteria</taxon>
        <taxon>Bacillati</taxon>
        <taxon>Actinomycetota</taxon>
        <taxon>Actinomycetes</taxon>
        <taxon>Micrococcales</taxon>
        <taxon>Microbacteriaceae</taxon>
        <taxon>Subtercola</taxon>
    </lineage>
</organism>
<evidence type="ECO:0000256" key="1">
    <source>
        <dbReference type="SAM" id="MobiDB-lite"/>
    </source>
</evidence>
<dbReference type="Proteomes" id="UP000598775">
    <property type="component" value="Unassembled WGS sequence"/>
</dbReference>
<evidence type="ECO:0000313" key="4">
    <source>
        <dbReference type="Proteomes" id="UP000598775"/>
    </source>
</evidence>
<name>A0A917B070_9MICO</name>
<dbReference type="Pfam" id="PF20058">
    <property type="entry name" value="DUF6457"/>
    <property type="match status" value="1"/>
</dbReference>
<dbReference type="AlphaFoldDB" id="A0A917B070"/>
<comment type="caution">
    <text evidence="3">The sequence shown here is derived from an EMBL/GenBank/DDBJ whole genome shotgun (WGS) entry which is preliminary data.</text>
</comment>
<gene>
    <name evidence="3" type="ORF">GCM10011399_00810</name>
</gene>
<accession>A0A917B070</accession>
<proteinExistence type="predicted"/>
<feature type="compositionally biased region" description="Polar residues" evidence="1">
    <location>
        <begin position="93"/>
        <end position="104"/>
    </location>
</feature>
<sequence>MSDSTPKPMSDVDQSEVLERWVAALADELLGSRASAETRAELVSQIDSILALAGTAARSVIRPAAPLTTFVVGYAAGLAARDASKPDQAEAAASSTVAGTSDVSAPSTFAQPIAAANAFADGWQADGSDELPTP</sequence>
<evidence type="ECO:0000313" key="3">
    <source>
        <dbReference type="EMBL" id="GGF10827.1"/>
    </source>
</evidence>
<dbReference type="EMBL" id="BMGP01000001">
    <property type="protein sequence ID" value="GGF10827.1"/>
    <property type="molecule type" value="Genomic_DNA"/>
</dbReference>
<protein>
    <recommendedName>
        <fullName evidence="2">DUF6457 domain-containing protein</fullName>
    </recommendedName>
</protein>
<dbReference type="InterPro" id="IPR045598">
    <property type="entry name" value="DUF6457"/>
</dbReference>
<feature type="domain" description="DUF6457" evidence="2">
    <location>
        <begin position="14"/>
        <end position="95"/>
    </location>
</feature>
<feature type="region of interest" description="Disordered" evidence="1">
    <location>
        <begin position="83"/>
        <end position="104"/>
    </location>
</feature>
<dbReference type="RefSeq" id="WP_229715022.1">
    <property type="nucleotide sequence ID" value="NZ_BMGP01000001.1"/>
</dbReference>
<evidence type="ECO:0000259" key="2">
    <source>
        <dbReference type="Pfam" id="PF20058"/>
    </source>
</evidence>
<keyword evidence="4" id="KW-1185">Reference proteome</keyword>